<accession>A0ABS0XS04</accession>
<comment type="caution">
    <text evidence="5">The sequence shown here is derived from an EMBL/GenBank/DDBJ whole genome shotgun (WGS) entry which is preliminary data.</text>
</comment>
<name>A0ABS0XS04_9SPHN</name>
<evidence type="ECO:0000256" key="3">
    <source>
        <dbReference type="PROSITE-ProRule" id="PRU01353"/>
    </source>
</evidence>
<dbReference type="PROSITE" id="PS52009">
    <property type="entry name" value="GH84"/>
    <property type="match status" value="1"/>
</dbReference>
<organism evidence="5 6">
    <name type="scientific">Sphingomonas mollis</name>
    <dbReference type="NCBI Taxonomy" id="2795726"/>
    <lineage>
        <taxon>Bacteria</taxon>
        <taxon>Pseudomonadati</taxon>
        <taxon>Pseudomonadota</taxon>
        <taxon>Alphaproteobacteria</taxon>
        <taxon>Sphingomonadales</taxon>
        <taxon>Sphingomonadaceae</taxon>
        <taxon>Sphingomonas</taxon>
    </lineage>
</organism>
<evidence type="ECO:0000256" key="1">
    <source>
        <dbReference type="ARBA" id="ARBA00022801"/>
    </source>
</evidence>
<dbReference type="InterPro" id="IPR051822">
    <property type="entry name" value="Glycosyl_Hydrolase_84"/>
</dbReference>
<dbReference type="InterPro" id="IPR011496">
    <property type="entry name" value="O-GlcNAcase_cat"/>
</dbReference>
<evidence type="ECO:0000259" key="4">
    <source>
        <dbReference type="PROSITE" id="PS52009"/>
    </source>
</evidence>
<dbReference type="Gene3D" id="3.20.20.80">
    <property type="entry name" value="Glycosidases"/>
    <property type="match status" value="1"/>
</dbReference>
<dbReference type="SUPFAM" id="SSF51445">
    <property type="entry name" value="(Trans)glycosidases"/>
    <property type="match status" value="1"/>
</dbReference>
<reference evidence="6" key="1">
    <citation type="submission" date="2020-12" db="EMBL/GenBank/DDBJ databases">
        <title>Hymenobacter sp.</title>
        <authorList>
            <person name="Kim M.K."/>
        </authorList>
    </citation>
    <scope>NUCLEOTIDE SEQUENCE [LARGE SCALE GENOMIC DNA]</scope>
    <source>
        <strain evidence="6">BT553</strain>
    </source>
</reference>
<keyword evidence="1 3" id="KW-0378">Hydrolase</keyword>
<dbReference type="PANTHER" id="PTHR13170:SF16">
    <property type="entry name" value="PROTEIN O-GLCNACASE"/>
    <property type="match status" value="1"/>
</dbReference>
<evidence type="ECO:0000313" key="5">
    <source>
        <dbReference type="EMBL" id="MBJ6122798.1"/>
    </source>
</evidence>
<keyword evidence="2 3" id="KW-0326">Glycosidase</keyword>
<dbReference type="EMBL" id="JAELXS010000007">
    <property type="protein sequence ID" value="MBJ6122798.1"/>
    <property type="molecule type" value="Genomic_DNA"/>
</dbReference>
<keyword evidence="6" id="KW-1185">Reference proteome</keyword>
<proteinExistence type="inferred from homology"/>
<evidence type="ECO:0000313" key="6">
    <source>
        <dbReference type="Proteomes" id="UP000640426"/>
    </source>
</evidence>
<dbReference type="Pfam" id="PF07555">
    <property type="entry name" value="NAGidase"/>
    <property type="match status" value="1"/>
</dbReference>
<dbReference type="InterPro" id="IPR017853">
    <property type="entry name" value="GH"/>
</dbReference>
<dbReference type="Proteomes" id="UP000640426">
    <property type="component" value="Unassembled WGS sequence"/>
</dbReference>
<comment type="similarity">
    <text evidence="3">Belongs to the glycosyl hydrolase 84 family.</text>
</comment>
<sequence length="358" mass="39479">MQTHSTPELGIIEAFFGPAWSWAERTAVIDHLAPAGYGFYHYAPKSDAHLRRRWDEPHPPEAAAAIAAFAAHCRSRGVRFGVGLTPFEVHVDFDDGARMRLAARLAALDAIGIDDLAILFDDMRGDLPDLAEQQAAIVDFCASRTSATRVYVCPTYYSDDRVLDRVFGERPAGYLETLGRLLDPAIRIYWTGEEVCSREIGPGHLADVAARLGRPVCLWDNYPVNDGPRMSDHLHLRGFTGRSAANAGHLQAHAINPALQPLLGCIPALTLPSLYDMKDAYRYMTAFREAAMTIAGEPLAGMLEADLLSFQDSGLMRLSTRREALENRYKAVNHPVAAEVLKWLNSGYNVSADDVQTQ</sequence>
<protein>
    <submittedName>
        <fullName evidence="5">Beta-N-acetylglucosaminidase domain-containing protein</fullName>
    </submittedName>
</protein>
<dbReference type="RefSeq" id="WP_199038942.1">
    <property type="nucleotide sequence ID" value="NZ_JAELXS010000007.1"/>
</dbReference>
<feature type="domain" description="GH84" evidence="4">
    <location>
        <begin position="7"/>
        <end position="279"/>
    </location>
</feature>
<gene>
    <name evidence="5" type="ORF">JAO74_13445</name>
</gene>
<feature type="active site" description="Proton donor" evidence="3">
    <location>
        <position position="122"/>
    </location>
</feature>
<evidence type="ECO:0000256" key="2">
    <source>
        <dbReference type="ARBA" id="ARBA00023295"/>
    </source>
</evidence>
<dbReference type="PANTHER" id="PTHR13170">
    <property type="entry name" value="O-GLCNACASE"/>
    <property type="match status" value="1"/>
</dbReference>